<organism evidence="1 3">
    <name type="scientific">Medicago truncatula</name>
    <name type="common">Barrel medic</name>
    <name type="synonym">Medicago tribuloides</name>
    <dbReference type="NCBI Taxonomy" id="3880"/>
    <lineage>
        <taxon>Eukaryota</taxon>
        <taxon>Viridiplantae</taxon>
        <taxon>Streptophyta</taxon>
        <taxon>Embryophyta</taxon>
        <taxon>Tracheophyta</taxon>
        <taxon>Spermatophyta</taxon>
        <taxon>Magnoliopsida</taxon>
        <taxon>eudicotyledons</taxon>
        <taxon>Gunneridae</taxon>
        <taxon>Pentapetalae</taxon>
        <taxon>rosids</taxon>
        <taxon>fabids</taxon>
        <taxon>Fabales</taxon>
        <taxon>Fabaceae</taxon>
        <taxon>Papilionoideae</taxon>
        <taxon>50 kb inversion clade</taxon>
        <taxon>NPAAA clade</taxon>
        <taxon>Hologalegina</taxon>
        <taxon>IRL clade</taxon>
        <taxon>Trifolieae</taxon>
        <taxon>Medicago</taxon>
    </lineage>
</organism>
<dbReference type="HOGENOM" id="CLU_098095_0_0_1"/>
<dbReference type="EnsemblPlants" id="KEH26926">
    <property type="protein sequence ID" value="KEH26926"/>
    <property type="gene ID" value="MTR_6g079500"/>
</dbReference>
<reference evidence="2" key="3">
    <citation type="submission" date="2015-04" db="UniProtKB">
        <authorList>
            <consortium name="EnsemblPlants"/>
        </authorList>
    </citation>
    <scope>IDENTIFICATION</scope>
    <source>
        <strain evidence="2">cv. Jemalong A17</strain>
    </source>
</reference>
<gene>
    <name evidence="1" type="ordered locus">MTR_6g079500</name>
</gene>
<dbReference type="PANTHER" id="PTHR36617">
    <property type="entry name" value="PROTEIN, PUTATIVE-RELATED"/>
    <property type="match status" value="1"/>
</dbReference>
<reference evidence="1 3" key="1">
    <citation type="journal article" date="2011" name="Nature">
        <title>The Medicago genome provides insight into the evolution of rhizobial symbioses.</title>
        <authorList>
            <person name="Young N.D."/>
            <person name="Debelle F."/>
            <person name="Oldroyd G.E."/>
            <person name="Geurts R."/>
            <person name="Cannon S.B."/>
            <person name="Udvardi M.K."/>
            <person name="Benedito V.A."/>
            <person name="Mayer K.F."/>
            <person name="Gouzy J."/>
            <person name="Schoof H."/>
            <person name="Van de Peer Y."/>
            <person name="Proost S."/>
            <person name="Cook D.R."/>
            <person name="Meyers B.C."/>
            <person name="Spannagl M."/>
            <person name="Cheung F."/>
            <person name="De Mita S."/>
            <person name="Krishnakumar V."/>
            <person name="Gundlach H."/>
            <person name="Zhou S."/>
            <person name="Mudge J."/>
            <person name="Bharti A.K."/>
            <person name="Murray J.D."/>
            <person name="Naoumkina M.A."/>
            <person name="Rosen B."/>
            <person name="Silverstein K.A."/>
            <person name="Tang H."/>
            <person name="Rombauts S."/>
            <person name="Zhao P.X."/>
            <person name="Zhou P."/>
            <person name="Barbe V."/>
            <person name="Bardou P."/>
            <person name="Bechner M."/>
            <person name="Bellec A."/>
            <person name="Berger A."/>
            <person name="Berges H."/>
            <person name="Bidwell S."/>
            <person name="Bisseling T."/>
            <person name="Choisne N."/>
            <person name="Couloux A."/>
            <person name="Denny R."/>
            <person name="Deshpande S."/>
            <person name="Dai X."/>
            <person name="Doyle J.J."/>
            <person name="Dudez A.M."/>
            <person name="Farmer A.D."/>
            <person name="Fouteau S."/>
            <person name="Franken C."/>
            <person name="Gibelin C."/>
            <person name="Gish J."/>
            <person name="Goldstein S."/>
            <person name="Gonzalez A.J."/>
            <person name="Green P.J."/>
            <person name="Hallab A."/>
            <person name="Hartog M."/>
            <person name="Hua A."/>
            <person name="Humphray S.J."/>
            <person name="Jeong D.H."/>
            <person name="Jing Y."/>
            <person name="Jocker A."/>
            <person name="Kenton S.M."/>
            <person name="Kim D.J."/>
            <person name="Klee K."/>
            <person name="Lai H."/>
            <person name="Lang C."/>
            <person name="Lin S."/>
            <person name="Macmil S.L."/>
            <person name="Magdelenat G."/>
            <person name="Matthews L."/>
            <person name="McCorrison J."/>
            <person name="Monaghan E.L."/>
            <person name="Mun J.H."/>
            <person name="Najar F.Z."/>
            <person name="Nicholson C."/>
            <person name="Noirot C."/>
            <person name="O'Bleness M."/>
            <person name="Paule C.R."/>
            <person name="Poulain J."/>
            <person name="Prion F."/>
            <person name="Qin B."/>
            <person name="Qu C."/>
            <person name="Retzel E.F."/>
            <person name="Riddle C."/>
            <person name="Sallet E."/>
            <person name="Samain S."/>
            <person name="Samson N."/>
            <person name="Sanders I."/>
            <person name="Saurat O."/>
            <person name="Scarpelli C."/>
            <person name="Schiex T."/>
            <person name="Segurens B."/>
            <person name="Severin A.J."/>
            <person name="Sherrier D.J."/>
            <person name="Shi R."/>
            <person name="Sims S."/>
            <person name="Singer S.R."/>
            <person name="Sinharoy S."/>
            <person name="Sterck L."/>
            <person name="Viollet A."/>
            <person name="Wang B.B."/>
            <person name="Wang K."/>
            <person name="Wang M."/>
            <person name="Wang X."/>
            <person name="Warfsmann J."/>
            <person name="Weissenbach J."/>
            <person name="White D.D."/>
            <person name="White J.D."/>
            <person name="Wiley G.B."/>
            <person name="Wincker P."/>
            <person name="Xing Y."/>
            <person name="Yang L."/>
            <person name="Yao Z."/>
            <person name="Ying F."/>
            <person name="Zhai J."/>
            <person name="Zhou L."/>
            <person name="Zuber A."/>
            <person name="Denarie J."/>
            <person name="Dixon R.A."/>
            <person name="May G.D."/>
            <person name="Schwartz D.C."/>
            <person name="Rogers J."/>
            <person name="Quetier F."/>
            <person name="Town C.D."/>
            <person name="Roe B.A."/>
        </authorList>
    </citation>
    <scope>NUCLEOTIDE SEQUENCE [LARGE SCALE GENOMIC DNA]</scope>
    <source>
        <strain evidence="1">A17</strain>
        <strain evidence="2 3">cv. Jemalong A17</strain>
    </source>
</reference>
<keyword evidence="3" id="KW-1185">Reference proteome</keyword>
<protein>
    <submittedName>
        <fullName evidence="1 2">Uncharacterized protein</fullName>
    </submittedName>
</protein>
<name>A0A072UBV3_MEDTR</name>
<evidence type="ECO:0000313" key="1">
    <source>
        <dbReference type="EMBL" id="KEH26926.1"/>
    </source>
</evidence>
<dbReference type="Proteomes" id="UP000002051">
    <property type="component" value="Chromosome 6"/>
</dbReference>
<evidence type="ECO:0000313" key="2">
    <source>
        <dbReference type="EnsemblPlants" id="KEH26926"/>
    </source>
</evidence>
<dbReference type="EMBL" id="CM001222">
    <property type="protein sequence ID" value="KEH26926.1"/>
    <property type="molecule type" value="Genomic_DNA"/>
</dbReference>
<reference evidence="1 3" key="2">
    <citation type="journal article" date="2014" name="BMC Genomics">
        <title>An improved genome release (version Mt4.0) for the model legume Medicago truncatula.</title>
        <authorList>
            <person name="Tang H."/>
            <person name="Krishnakumar V."/>
            <person name="Bidwell S."/>
            <person name="Rosen B."/>
            <person name="Chan A."/>
            <person name="Zhou S."/>
            <person name="Gentzbittel L."/>
            <person name="Childs K.L."/>
            <person name="Yandell M."/>
            <person name="Gundlach H."/>
            <person name="Mayer K.F."/>
            <person name="Schwartz D.C."/>
            <person name="Town C.D."/>
        </authorList>
    </citation>
    <scope>GENOME REANNOTATION</scope>
    <source>
        <strain evidence="1">A17</strain>
        <strain evidence="2 3">cv. Jemalong A17</strain>
    </source>
</reference>
<dbReference type="AlphaFoldDB" id="A0A072UBV3"/>
<proteinExistence type="predicted"/>
<evidence type="ECO:0000313" key="3">
    <source>
        <dbReference type="Proteomes" id="UP000002051"/>
    </source>
</evidence>
<dbReference type="PANTHER" id="PTHR36617:SF5">
    <property type="entry name" value="OS05G0421675 PROTEIN"/>
    <property type="match status" value="1"/>
</dbReference>
<sequence length="248" mass="28745">MVRRQGGWRLGVGGRSVSSWWKEVAKIRDGVGEDDGGWFAGRVSKWLGDVPFNRRFARLFDLTTDKMCTVADMSRLGWEEGGEAWVWRRRLWAWEEETVEECRSLLDNVLLRLNVLDRWQWDPDIIDGYTVRGVYQILTTSVSNTIVKTDELVWHEQVPLKVSIVARRLLKDRLWNSRIDITFVLALRGFQFSLAAYSVLVRYIWSRSSKLRRSLLSVYSLFRLFKGSKVVSSIDLAALRLALVDGTK</sequence>
<accession>A0A072UBV3</accession>